<keyword evidence="2 3" id="KW-0067">ATP-binding</keyword>
<dbReference type="InterPro" id="IPR017441">
    <property type="entry name" value="Protein_kinase_ATP_BS"/>
</dbReference>
<dbReference type="PANTHER" id="PTHR27005">
    <property type="entry name" value="WALL-ASSOCIATED RECEPTOR KINASE-LIKE 21"/>
    <property type="match status" value="1"/>
</dbReference>
<dbReference type="Pfam" id="PF07714">
    <property type="entry name" value="PK_Tyr_Ser-Thr"/>
    <property type="match status" value="2"/>
</dbReference>
<dbReference type="AlphaFoldDB" id="A0A8S0SCM2"/>
<feature type="domain" description="Protein kinase" evidence="4">
    <location>
        <begin position="227"/>
        <end position="399"/>
    </location>
</feature>
<evidence type="ECO:0000313" key="6">
    <source>
        <dbReference type="Proteomes" id="UP000594638"/>
    </source>
</evidence>
<feature type="domain" description="Protein kinase" evidence="4">
    <location>
        <begin position="1"/>
        <end position="161"/>
    </location>
</feature>
<dbReference type="InterPro" id="IPR000719">
    <property type="entry name" value="Prot_kinase_dom"/>
</dbReference>
<dbReference type="GO" id="GO:0004713">
    <property type="term" value="F:protein tyrosine kinase activity"/>
    <property type="evidence" value="ECO:0007669"/>
    <property type="project" value="InterPro"/>
</dbReference>
<dbReference type="EMBL" id="CACTIH010004102">
    <property type="protein sequence ID" value="CAA2989448.1"/>
    <property type="molecule type" value="Genomic_DNA"/>
</dbReference>
<keyword evidence="1 3" id="KW-0547">Nucleotide-binding</keyword>
<dbReference type="PANTHER" id="PTHR27005:SF283">
    <property type="entry name" value="OS02G0633066 PROTEIN"/>
    <property type="match status" value="1"/>
</dbReference>
<dbReference type="Gene3D" id="1.10.510.10">
    <property type="entry name" value="Transferase(Phosphotransferase) domain 1"/>
    <property type="match status" value="2"/>
</dbReference>
<dbReference type="InterPro" id="IPR020635">
    <property type="entry name" value="Tyr_kinase_cat_dom"/>
</dbReference>
<feature type="binding site" evidence="3">
    <location>
        <position position="256"/>
    </location>
    <ligand>
        <name>ATP</name>
        <dbReference type="ChEBI" id="CHEBI:30616"/>
    </ligand>
</feature>
<dbReference type="Gene3D" id="3.30.200.20">
    <property type="entry name" value="Phosphorylase Kinase, domain 1"/>
    <property type="match status" value="1"/>
</dbReference>
<evidence type="ECO:0000313" key="5">
    <source>
        <dbReference type="EMBL" id="CAA2989448.1"/>
    </source>
</evidence>
<dbReference type="InterPro" id="IPR011009">
    <property type="entry name" value="Kinase-like_dom_sf"/>
</dbReference>
<keyword evidence="5" id="KW-0675">Receptor</keyword>
<dbReference type="GO" id="GO:0004674">
    <property type="term" value="F:protein serine/threonine kinase activity"/>
    <property type="evidence" value="ECO:0007669"/>
    <property type="project" value="TreeGrafter"/>
</dbReference>
<evidence type="ECO:0000256" key="1">
    <source>
        <dbReference type="ARBA" id="ARBA00022741"/>
    </source>
</evidence>
<dbReference type="Gramene" id="OE9A098942T1">
    <property type="protein sequence ID" value="OE9A098942C1"/>
    <property type="gene ID" value="OE9A098942"/>
</dbReference>
<organism evidence="5 6">
    <name type="scientific">Olea europaea subsp. europaea</name>
    <dbReference type="NCBI Taxonomy" id="158383"/>
    <lineage>
        <taxon>Eukaryota</taxon>
        <taxon>Viridiplantae</taxon>
        <taxon>Streptophyta</taxon>
        <taxon>Embryophyta</taxon>
        <taxon>Tracheophyta</taxon>
        <taxon>Spermatophyta</taxon>
        <taxon>Magnoliopsida</taxon>
        <taxon>eudicotyledons</taxon>
        <taxon>Gunneridae</taxon>
        <taxon>Pentapetalae</taxon>
        <taxon>asterids</taxon>
        <taxon>lamiids</taxon>
        <taxon>Lamiales</taxon>
        <taxon>Oleaceae</taxon>
        <taxon>Oleeae</taxon>
        <taxon>Olea</taxon>
    </lineage>
</organism>
<dbReference type="InterPro" id="IPR045274">
    <property type="entry name" value="WAK-like"/>
</dbReference>
<reference evidence="5 6" key="1">
    <citation type="submission" date="2019-12" db="EMBL/GenBank/DDBJ databases">
        <authorList>
            <person name="Alioto T."/>
            <person name="Alioto T."/>
            <person name="Gomez Garrido J."/>
        </authorList>
    </citation>
    <scope>NUCLEOTIDE SEQUENCE [LARGE SCALE GENOMIC DNA]</scope>
</reference>
<dbReference type="GO" id="GO:0005886">
    <property type="term" value="C:plasma membrane"/>
    <property type="evidence" value="ECO:0007669"/>
    <property type="project" value="TreeGrafter"/>
</dbReference>
<keyword evidence="5" id="KW-0808">Transferase</keyword>
<dbReference type="PROSITE" id="PS50011">
    <property type="entry name" value="PROTEIN_KINASE_DOM"/>
    <property type="match status" value="2"/>
</dbReference>
<dbReference type="GO" id="GO:0007166">
    <property type="term" value="P:cell surface receptor signaling pathway"/>
    <property type="evidence" value="ECO:0007669"/>
    <property type="project" value="InterPro"/>
</dbReference>
<comment type="caution">
    <text evidence="5">The sequence shown here is derived from an EMBL/GenBank/DDBJ whole genome shotgun (WGS) entry which is preliminary data.</text>
</comment>
<evidence type="ECO:0000256" key="2">
    <source>
        <dbReference type="ARBA" id="ARBA00022840"/>
    </source>
</evidence>
<dbReference type="PROSITE" id="PS00107">
    <property type="entry name" value="PROTEIN_KINASE_ATP"/>
    <property type="match status" value="1"/>
</dbReference>
<evidence type="ECO:0000259" key="4">
    <source>
        <dbReference type="PROSITE" id="PS50011"/>
    </source>
</evidence>
<accession>A0A8S0SCM2</accession>
<dbReference type="InterPro" id="IPR001245">
    <property type="entry name" value="Ser-Thr/Tyr_kinase_cat_dom"/>
</dbReference>
<dbReference type="SUPFAM" id="SSF56112">
    <property type="entry name" value="Protein kinase-like (PK-like)"/>
    <property type="match status" value="2"/>
</dbReference>
<dbReference type="OrthoDB" id="4062651at2759"/>
<proteinExistence type="predicted"/>
<keyword evidence="5" id="KW-0418">Kinase</keyword>
<evidence type="ECO:0000256" key="3">
    <source>
        <dbReference type="PROSITE-ProRule" id="PRU10141"/>
    </source>
</evidence>
<dbReference type="Proteomes" id="UP000594638">
    <property type="component" value="Unassembled WGS sequence"/>
</dbReference>
<gene>
    <name evidence="5" type="ORF">OLEA9_A098942</name>
</gene>
<keyword evidence="6" id="KW-1185">Reference proteome</keyword>
<sequence length="399" mass="46394">MSSDNWERLVEAVRRNEELREIARAPSLDPSDVSSRLFTLDQSEFNTLVQGTIGYLDPEYYQTSHLTDKSDGYIFGVVLAELITGHKAIFLDRSDENINLAMYFVSAIREDKLLQILDRNLVKGDLILHLKRVAKLTERCLRVKSKERPSTKEVAMELEALRSMENHQLRDQDFNHEEIMVKLFYPATPSNINGGYLVQHKKLGVDFANEKIRIFTVKDLQRVTNSYNEEKIIGWGHYGTVYKGNLLDYGLVAIKKSRKIYQGKIEKYINEVQIVSQIHHQNVKSDVYSFGVILAELLTTQKAFSSYRPKEDKILSSYFLNAIRDDRLVQIVDKNLMREDRTEQVKRVANLSECCLKSKREERLSMKEVAMELEALRTVENHQRVDEYSNHKEVDEHLM</sequence>
<name>A0A8S0SCM2_OLEEU</name>
<dbReference type="SMART" id="SM00219">
    <property type="entry name" value="TyrKc"/>
    <property type="match status" value="1"/>
</dbReference>
<protein>
    <submittedName>
        <fullName evidence="5">Wall-associated receptor kinase-like 16</fullName>
    </submittedName>
</protein>
<dbReference type="GO" id="GO:0005524">
    <property type="term" value="F:ATP binding"/>
    <property type="evidence" value="ECO:0007669"/>
    <property type="project" value="UniProtKB-UniRule"/>
</dbReference>